<sequence>MYFFLQSTVIEACQCMLFLVTPIYLDLLSKFLSGLQVFLREEVNAEIRRFLRSLFSFKRIMGICLRGVIGGSTVDLDLEIR</sequence>
<comment type="caution">
    <text evidence="1">The sequence shown here is derived from an EMBL/GenBank/DDBJ whole genome shotgun (WGS) entry which is preliminary data.</text>
</comment>
<proteinExistence type="predicted"/>
<reference evidence="1" key="1">
    <citation type="submission" date="2023-07" db="EMBL/GenBank/DDBJ databases">
        <authorList>
            <consortium name="AG Swart"/>
            <person name="Singh M."/>
            <person name="Singh A."/>
            <person name="Seah K."/>
            <person name="Emmerich C."/>
        </authorList>
    </citation>
    <scope>NUCLEOTIDE SEQUENCE</scope>
    <source>
        <strain evidence="1">DP1</strain>
    </source>
</reference>
<keyword evidence="2" id="KW-1185">Reference proteome</keyword>
<evidence type="ECO:0000313" key="1">
    <source>
        <dbReference type="EMBL" id="CAI2372072.1"/>
    </source>
</evidence>
<gene>
    <name evidence="1" type="ORF">ECRASSUSDP1_LOCUS13399</name>
</gene>
<accession>A0AAD1XGR8</accession>
<organism evidence="1 2">
    <name type="scientific">Euplotes crassus</name>
    <dbReference type="NCBI Taxonomy" id="5936"/>
    <lineage>
        <taxon>Eukaryota</taxon>
        <taxon>Sar</taxon>
        <taxon>Alveolata</taxon>
        <taxon>Ciliophora</taxon>
        <taxon>Intramacronucleata</taxon>
        <taxon>Spirotrichea</taxon>
        <taxon>Hypotrichia</taxon>
        <taxon>Euplotida</taxon>
        <taxon>Euplotidae</taxon>
        <taxon>Moneuplotes</taxon>
    </lineage>
</organism>
<dbReference type="AlphaFoldDB" id="A0AAD1XGR8"/>
<dbReference type="Proteomes" id="UP001295684">
    <property type="component" value="Unassembled WGS sequence"/>
</dbReference>
<evidence type="ECO:0000313" key="2">
    <source>
        <dbReference type="Proteomes" id="UP001295684"/>
    </source>
</evidence>
<name>A0AAD1XGR8_EUPCR</name>
<dbReference type="EMBL" id="CAMPGE010013334">
    <property type="protein sequence ID" value="CAI2372072.1"/>
    <property type="molecule type" value="Genomic_DNA"/>
</dbReference>
<protein>
    <submittedName>
        <fullName evidence="1">Uncharacterized protein</fullName>
    </submittedName>
</protein>